<sequence>MAIAEAAHETQQEHSEEGNPHENSAPDRRALFTTGGVGVLAAALFLLIRGGLTDDAYITIDYARNLAFHGHWGMIEQEFANTATSPLNVLVLAAFTFVLRQPVLALGVVFVLANAVLAHSLHRTARHSGLPWFTGLLGSLLVLLNPFLLSSAGLEMTLASALLGLLLLGATSRNRVLFGAAAGLLALTRLDLGVFVLALLIGRPSLWRKWWRWLLTGCAVALPWFAFSWWAFGSAVPDTLVIKQLQEHWGDWDFGNGLELYYTTYPAATAAALSAAALGAVALPAWVITRSLRRPGARDIHPWALLGIGGAAHFYVYTLLGVPPYHWYYVPSMIGLSVFAAAVVGVVATTLSVRRSALPLLATTVVVALGAGVVVNQARVALETGLPWKHASITTNWAKPSDYARIGERVGDIVGDGTVRSPGEIGTLAYFCECAVVDGLADRGYLAPEIRKRIDEAGPATSALLRANYRNFTPTEPREVDYELHRMMGPGPDPAWNIDSPWTEPAHLVLEPVE</sequence>
<protein>
    <submittedName>
        <fullName evidence="3">4-amino-4-deoxy-L-arabinose transferase</fullName>
    </submittedName>
</protein>
<evidence type="ECO:0000256" key="2">
    <source>
        <dbReference type="SAM" id="Phobius"/>
    </source>
</evidence>
<reference evidence="4" key="1">
    <citation type="submission" date="2016-10" db="EMBL/GenBank/DDBJ databases">
        <authorList>
            <person name="Varghese N."/>
            <person name="Submissions S."/>
        </authorList>
    </citation>
    <scope>NUCLEOTIDE SEQUENCE [LARGE SCALE GENOMIC DNA]</scope>
    <source>
        <strain evidence="4">DSM 45459</strain>
    </source>
</reference>
<dbReference type="EMBL" id="FNKO01000002">
    <property type="protein sequence ID" value="SDQ89949.1"/>
    <property type="molecule type" value="Genomic_DNA"/>
</dbReference>
<dbReference type="STRING" id="995062.SAMN04489718_2607"/>
<keyword evidence="2" id="KW-0472">Membrane</keyword>
<feature type="transmembrane region" description="Helical" evidence="2">
    <location>
        <begin position="358"/>
        <end position="375"/>
    </location>
</feature>
<proteinExistence type="predicted"/>
<keyword evidence="2" id="KW-0812">Transmembrane</keyword>
<feature type="transmembrane region" description="Helical" evidence="2">
    <location>
        <begin position="129"/>
        <end position="148"/>
    </location>
</feature>
<evidence type="ECO:0000313" key="4">
    <source>
        <dbReference type="Proteomes" id="UP000199301"/>
    </source>
</evidence>
<evidence type="ECO:0000313" key="3">
    <source>
        <dbReference type="EMBL" id="SDQ89949.1"/>
    </source>
</evidence>
<dbReference type="AlphaFoldDB" id="A0A1H1EN65"/>
<keyword evidence="2" id="KW-1133">Transmembrane helix</keyword>
<feature type="transmembrane region" description="Helical" evidence="2">
    <location>
        <begin position="89"/>
        <end position="117"/>
    </location>
</feature>
<feature type="transmembrane region" description="Helical" evidence="2">
    <location>
        <begin position="213"/>
        <end position="232"/>
    </location>
</feature>
<feature type="transmembrane region" description="Helical" evidence="2">
    <location>
        <begin position="326"/>
        <end position="351"/>
    </location>
</feature>
<feature type="transmembrane region" description="Helical" evidence="2">
    <location>
        <begin position="176"/>
        <end position="201"/>
    </location>
</feature>
<dbReference type="OrthoDB" id="141050at2"/>
<gene>
    <name evidence="3" type="ORF">SAMN04489718_2607</name>
</gene>
<feature type="transmembrane region" description="Helical" evidence="2">
    <location>
        <begin position="300"/>
        <end position="320"/>
    </location>
</feature>
<accession>A0A1H1EN65</accession>
<feature type="transmembrane region" description="Helical" evidence="2">
    <location>
        <begin position="265"/>
        <end position="288"/>
    </location>
</feature>
<dbReference type="GO" id="GO:0016740">
    <property type="term" value="F:transferase activity"/>
    <property type="evidence" value="ECO:0007669"/>
    <property type="project" value="UniProtKB-KW"/>
</dbReference>
<feature type="transmembrane region" description="Helical" evidence="2">
    <location>
        <begin position="30"/>
        <end position="48"/>
    </location>
</feature>
<evidence type="ECO:0000256" key="1">
    <source>
        <dbReference type="SAM" id="MobiDB-lite"/>
    </source>
</evidence>
<name>A0A1H1EN65_9ACTN</name>
<dbReference type="RefSeq" id="WP_092524226.1">
    <property type="nucleotide sequence ID" value="NZ_FNKO01000002.1"/>
</dbReference>
<organism evidence="3 4">
    <name type="scientific">Actinopolyspora saharensis</name>
    <dbReference type="NCBI Taxonomy" id="995062"/>
    <lineage>
        <taxon>Bacteria</taxon>
        <taxon>Bacillati</taxon>
        <taxon>Actinomycetota</taxon>
        <taxon>Actinomycetes</taxon>
        <taxon>Actinopolysporales</taxon>
        <taxon>Actinopolysporaceae</taxon>
        <taxon>Actinopolyspora</taxon>
    </lineage>
</organism>
<feature type="region of interest" description="Disordered" evidence="1">
    <location>
        <begin position="1"/>
        <end position="28"/>
    </location>
</feature>
<keyword evidence="4" id="KW-1185">Reference proteome</keyword>
<dbReference type="Proteomes" id="UP000199301">
    <property type="component" value="Unassembled WGS sequence"/>
</dbReference>
<keyword evidence="3" id="KW-0808">Transferase</keyword>